<keyword evidence="8" id="KW-1185">Reference proteome</keyword>
<name>A0A1V0B1Z6_9GAMM</name>
<feature type="binding site" evidence="2">
    <location>
        <position position="78"/>
    </location>
    <ligand>
        <name>Fe cation</name>
        <dbReference type="ChEBI" id="CHEBI:24875"/>
    </ligand>
</feature>
<dbReference type="InterPro" id="IPR014710">
    <property type="entry name" value="RmlC-like_jellyroll"/>
</dbReference>
<keyword evidence="2" id="KW-0479">Metal-binding</keyword>
<dbReference type="InterPro" id="IPR003829">
    <property type="entry name" value="Pirin_N_dom"/>
</dbReference>
<evidence type="ECO:0000259" key="6">
    <source>
        <dbReference type="Pfam" id="PF05726"/>
    </source>
</evidence>
<dbReference type="EMBL" id="CP020100">
    <property type="protein sequence ID" value="AQZ93967.1"/>
    <property type="molecule type" value="Genomic_DNA"/>
</dbReference>
<keyword evidence="2" id="KW-0408">Iron</keyword>
<dbReference type="InterPro" id="IPR008778">
    <property type="entry name" value="Pirin_C_dom"/>
</dbReference>
<dbReference type="GO" id="GO:0051213">
    <property type="term" value="F:dioxygenase activity"/>
    <property type="evidence" value="ECO:0007669"/>
    <property type="project" value="UniProtKB-KW"/>
</dbReference>
<accession>A0A1V0B1Z6</accession>
<gene>
    <name evidence="7" type="ORF">BVH74_04015</name>
</gene>
<evidence type="ECO:0000259" key="5">
    <source>
        <dbReference type="Pfam" id="PF02678"/>
    </source>
</evidence>
<sequence>MSNHESDCQLSDSRDCPSAAEIPEVELISARTAEIGGSLPVSRVLPTRQRRLIGAWCFLDHAGPAHFGPDEGMHVGAHPHTCLQTFTWMIEGEVLHRDSLGNEQVIRPGQVNLMSAGRGIVHTEDSLPDSGVLHAAQLWIALPEALADSDPAFEHYPNLPCWEEQGCELTLLVGELLGRQSPVRVHTPLFAADLASVSACQVILPIREDFEYGLLVLEGEAWIGHENVEVNELAYLGPGHSGMQLHLSMHSRALLVGGAPFGEDILMWWNFVGHSKDYIIQAQHDWESGQARFGEVPGSDGQHLTAPKLPWKNNGPD</sequence>
<dbReference type="SUPFAM" id="SSF51182">
    <property type="entry name" value="RmlC-like cupins"/>
    <property type="match status" value="1"/>
</dbReference>
<dbReference type="PANTHER" id="PTHR13903:SF8">
    <property type="entry name" value="PIRIN"/>
    <property type="match status" value="1"/>
</dbReference>
<evidence type="ECO:0000313" key="7">
    <source>
        <dbReference type="EMBL" id="AQZ93967.1"/>
    </source>
</evidence>
<evidence type="ECO:0000256" key="1">
    <source>
        <dbReference type="ARBA" id="ARBA00008416"/>
    </source>
</evidence>
<dbReference type="RefSeq" id="WP_080048822.1">
    <property type="nucleotide sequence ID" value="NZ_CP020100.1"/>
</dbReference>
<dbReference type="InterPro" id="IPR011051">
    <property type="entry name" value="RmlC_Cupin_sf"/>
</dbReference>
<comment type="cofactor">
    <cofactor evidence="2">
        <name>Fe cation</name>
        <dbReference type="ChEBI" id="CHEBI:24875"/>
    </cofactor>
    <text evidence="2">Binds 1 Fe cation per subunit.</text>
</comment>
<dbReference type="PIRSF" id="PIRSF006232">
    <property type="entry name" value="Pirin"/>
    <property type="match status" value="1"/>
</dbReference>
<keyword evidence="7" id="KW-0560">Oxidoreductase</keyword>
<dbReference type="KEGG" id="ppha:BVH74_04015"/>
<dbReference type="GO" id="GO:0046872">
    <property type="term" value="F:metal ion binding"/>
    <property type="evidence" value="ECO:0007669"/>
    <property type="project" value="UniProtKB-KW"/>
</dbReference>
<evidence type="ECO:0000256" key="4">
    <source>
        <dbReference type="SAM" id="MobiDB-lite"/>
    </source>
</evidence>
<evidence type="ECO:0000256" key="3">
    <source>
        <dbReference type="RuleBase" id="RU003457"/>
    </source>
</evidence>
<dbReference type="STRING" id="1931241.BVH74_04015"/>
<keyword evidence="7" id="KW-0223">Dioxygenase</keyword>
<organism evidence="7 8">
    <name type="scientific">Halopseudomonas phragmitis</name>
    <dbReference type="NCBI Taxonomy" id="1931241"/>
    <lineage>
        <taxon>Bacteria</taxon>
        <taxon>Pseudomonadati</taxon>
        <taxon>Pseudomonadota</taxon>
        <taxon>Gammaproteobacteria</taxon>
        <taxon>Pseudomonadales</taxon>
        <taxon>Pseudomonadaceae</taxon>
        <taxon>Halopseudomonas</taxon>
    </lineage>
</organism>
<feature type="domain" description="Pirin N-terminal" evidence="5">
    <location>
        <begin position="41"/>
        <end position="140"/>
    </location>
</feature>
<feature type="binding site" evidence="2">
    <location>
        <position position="122"/>
    </location>
    <ligand>
        <name>Fe cation</name>
        <dbReference type="ChEBI" id="CHEBI:24875"/>
    </ligand>
</feature>
<evidence type="ECO:0000256" key="2">
    <source>
        <dbReference type="PIRSR" id="PIRSR006232-1"/>
    </source>
</evidence>
<evidence type="ECO:0000313" key="8">
    <source>
        <dbReference type="Proteomes" id="UP000243488"/>
    </source>
</evidence>
<dbReference type="Pfam" id="PF05726">
    <property type="entry name" value="Pirin_C"/>
    <property type="match status" value="1"/>
</dbReference>
<feature type="region of interest" description="Disordered" evidence="4">
    <location>
        <begin position="293"/>
        <end position="317"/>
    </location>
</feature>
<dbReference type="AlphaFoldDB" id="A0A1V0B1Z6"/>
<dbReference type="CDD" id="cd02909">
    <property type="entry name" value="cupin_pirin_N"/>
    <property type="match status" value="1"/>
</dbReference>
<dbReference type="CDD" id="cd02247">
    <property type="entry name" value="cupin_pirin_C"/>
    <property type="match status" value="1"/>
</dbReference>
<feature type="binding site" evidence="2">
    <location>
        <position position="124"/>
    </location>
    <ligand>
        <name>Fe cation</name>
        <dbReference type="ChEBI" id="CHEBI:24875"/>
    </ligand>
</feature>
<dbReference type="InterPro" id="IPR012093">
    <property type="entry name" value="Pirin"/>
</dbReference>
<feature type="binding site" evidence="2">
    <location>
        <position position="80"/>
    </location>
    <ligand>
        <name>Fe cation</name>
        <dbReference type="ChEBI" id="CHEBI:24875"/>
    </ligand>
</feature>
<comment type="similarity">
    <text evidence="1 3">Belongs to the pirin family.</text>
</comment>
<feature type="domain" description="Pirin C-terminal" evidence="6">
    <location>
        <begin position="201"/>
        <end position="290"/>
    </location>
</feature>
<dbReference type="Gene3D" id="2.60.120.10">
    <property type="entry name" value="Jelly Rolls"/>
    <property type="match status" value="2"/>
</dbReference>
<protein>
    <submittedName>
        <fullName evidence="7">Quercetin 2,3-dioxygenase</fullName>
    </submittedName>
</protein>
<dbReference type="Pfam" id="PF02678">
    <property type="entry name" value="Pirin"/>
    <property type="match status" value="1"/>
</dbReference>
<dbReference type="PANTHER" id="PTHR13903">
    <property type="entry name" value="PIRIN-RELATED"/>
    <property type="match status" value="1"/>
</dbReference>
<reference evidence="7 8" key="1">
    <citation type="submission" date="2017-03" db="EMBL/GenBank/DDBJ databases">
        <title>Complete genome sequence of the novel DNRA strain Pseudomonas sp. S-6-2 isolated from Chinese polluted river sediment. Journal of Biotechnology.</title>
        <authorList>
            <person name="Li J."/>
            <person name="Xiang F."/>
            <person name="Wang L."/>
            <person name="Xi L."/>
            <person name="Liu J."/>
        </authorList>
    </citation>
    <scope>NUCLEOTIDE SEQUENCE [LARGE SCALE GENOMIC DNA]</scope>
    <source>
        <strain evidence="7 8">S-6-2</strain>
    </source>
</reference>
<dbReference type="Proteomes" id="UP000243488">
    <property type="component" value="Chromosome"/>
</dbReference>
<proteinExistence type="inferred from homology"/>